<evidence type="ECO:0000313" key="7">
    <source>
        <dbReference type="EMBL" id="MBK5929557.1"/>
    </source>
</evidence>
<name>A0AAJ0UFB6_HALSE</name>
<evidence type="ECO:0000256" key="1">
    <source>
        <dbReference type="ARBA" id="ARBA00002868"/>
    </source>
</evidence>
<feature type="compositionally biased region" description="Basic and acidic residues" evidence="6">
    <location>
        <begin position="190"/>
        <end position="199"/>
    </location>
</feature>
<keyword evidence="8" id="KW-1185">Reference proteome</keyword>
<dbReference type="Pfam" id="PF02620">
    <property type="entry name" value="YceD"/>
    <property type="match status" value="1"/>
</dbReference>
<dbReference type="GO" id="GO:0042254">
    <property type="term" value="P:ribosome biogenesis"/>
    <property type="evidence" value="ECO:0007669"/>
    <property type="project" value="UniProtKB-KW"/>
</dbReference>
<dbReference type="GO" id="GO:0005829">
    <property type="term" value="C:cytosol"/>
    <property type="evidence" value="ECO:0007669"/>
    <property type="project" value="TreeGrafter"/>
</dbReference>
<protein>
    <recommendedName>
        <fullName evidence="3">Large ribosomal RNA subunit accumulation protein YceD</fullName>
    </recommendedName>
    <alternativeName>
        <fullName evidence="5">23S rRNA accumulation protein YceD</fullName>
    </alternativeName>
</protein>
<feature type="compositionally biased region" description="Basic and acidic residues" evidence="6">
    <location>
        <begin position="165"/>
        <end position="179"/>
    </location>
</feature>
<evidence type="ECO:0000313" key="8">
    <source>
        <dbReference type="Proteomes" id="UP001296967"/>
    </source>
</evidence>
<comment type="caution">
    <text evidence="7">The sequence shown here is derived from an EMBL/GenBank/DDBJ whole genome shotgun (WGS) entry which is preliminary data.</text>
</comment>
<evidence type="ECO:0000256" key="5">
    <source>
        <dbReference type="ARBA" id="ARBA00031841"/>
    </source>
</evidence>
<accession>A0AAJ0UFB6</accession>
<dbReference type="EMBL" id="NHSF01000018">
    <property type="protein sequence ID" value="MBK5929557.1"/>
    <property type="molecule type" value="Genomic_DNA"/>
</dbReference>
<organism evidence="7 8">
    <name type="scientific">Halochromatium salexigens</name>
    <name type="common">Chromatium salexigens</name>
    <dbReference type="NCBI Taxonomy" id="49447"/>
    <lineage>
        <taxon>Bacteria</taxon>
        <taxon>Pseudomonadati</taxon>
        <taxon>Pseudomonadota</taxon>
        <taxon>Gammaproteobacteria</taxon>
        <taxon>Chromatiales</taxon>
        <taxon>Chromatiaceae</taxon>
        <taxon>Halochromatium</taxon>
    </lineage>
</organism>
<evidence type="ECO:0000256" key="2">
    <source>
        <dbReference type="ARBA" id="ARBA00010740"/>
    </source>
</evidence>
<dbReference type="InterPro" id="IPR003772">
    <property type="entry name" value="YceD"/>
</dbReference>
<dbReference type="InterPro" id="IPR039255">
    <property type="entry name" value="YceD_bac"/>
</dbReference>
<dbReference type="AlphaFoldDB" id="A0AAJ0UFB6"/>
<dbReference type="Proteomes" id="UP001296967">
    <property type="component" value="Unassembled WGS sequence"/>
</dbReference>
<reference evidence="7" key="2">
    <citation type="journal article" date="2020" name="Microorganisms">
        <title>Osmotic Adaptation and Compatible Solute Biosynthesis of Phototrophic Bacteria as Revealed from Genome Analyses.</title>
        <authorList>
            <person name="Imhoff J.F."/>
            <person name="Rahn T."/>
            <person name="Kunzel S."/>
            <person name="Keller A."/>
            <person name="Neulinger S.C."/>
        </authorList>
    </citation>
    <scope>NUCLEOTIDE SEQUENCE</scope>
    <source>
        <strain evidence="7">DSM 4395</strain>
    </source>
</reference>
<feature type="region of interest" description="Disordered" evidence="6">
    <location>
        <begin position="146"/>
        <end position="199"/>
    </location>
</feature>
<dbReference type="PANTHER" id="PTHR38099">
    <property type="entry name" value="LARGE RIBOSOMAL RNA SUBUNIT ACCUMULATION PROTEIN YCED"/>
    <property type="match status" value="1"/>
</dbReference>
<keyword evidence="4" id="KW-0690">Ribosome biogenesis</keyword>
<comment type="function">
    <text evidence="1">Plays a role in synthesis, processing and/or stability of 23S rRNA.</text>
</comment>
<evidence type="ECO:0000256" key="4">
    <source>
        <dbReference type="ARBA" id="ARBA00022517"/>
    </source>
</evidence>
<dbReference type="RefSeq" id="WP_201243912.1">
    <property type="nucleotide sequence ID" value="NZ_NHSF01000018.1"/>
</dbReference>
<dbReference type="PANTHER" id="PTHR38099:SF1">
    <property type="entry name" value="LARGE RIBOSOMAL RNA SUBUNIT ACCUMULATION PROTEIN YCED"/>
    <property type="match status" value="1"/>
</dbReference>
<sequence>MSVSFPDLLDPRKAVAQRSVFEGEMAMVRLPRLSKLLWQGEDSRASSSAKALNAVHYRFEFGRDADGRSSVLGQVAAKLPLCCQRCFERYDLVVDTAVSLALVEGLDEAKALPAQYEPLMIEDRLMRASDLIEDELILAVPAIPRHPEGQCEPPPVPSTVAPLADIERDGRSSRTDRQRHPFATLAALKTQRDDTESQD</sequence>
<evidence type="ECO:0000256" key="6">
    <source>
        <dbReference type="SAM" id="MobiDB-lite"/>
    </source>
</evidence>
<proteinExistence type="inferred from homology"/>
<reference evidence="7" key="1">
    <citation type="submission" date="2017-05" db="EMBL/GenBank/DDBJ databases">
        <authorList>
            <person name="Imhoff J.F."/>
            <person name="Rahn T."/>
            <person name="Kuenzel S."/>
            <person name="Neulinger S.C."/>
        </authorList>
    </citation>
    <scope>NUCLEOTIDE SEQUENCE</scope>
    <source>
        <strain evidence="7">DSM 4395</strain>
    </source>
</reference>
<comment type="similarity">
    <text evidence="2">Belongs to the DUF177 domain family.</text>
</comment>
<gene>
    <name evidence="7" type="ORF">CCR82_03160</name>
</gene>
<evidence type="ECO:0000256" key="3">
    <source>
        <dbReference type="ARBA" id="ARBA00015716"/>
    </source>
</evidence>